<evidence type="ECO:0000256" key="5">
    <source>
        <dbReference type="ARBA" id="ARBA00030755"/>
    </source>
</evidence>
<dbReference type="Pfam" id="PF00108">
    <property type="entry name" value="Thiolase_N"/>
    <property type="match status" value="1"/>
</dbReference>
<organism evidence="11 12">
    <name type="scientific">Bogoriella caseilytica</name>
    <dbReference type="NCBI Taxonomy" id="56055"/>
    <lineage>
        <taxon>Bacteria</taxon>
        <taxon>Bacillati</taxon>
        <taxon>Actinomycetota</taxon>
        <taxon>Actinomycetes</taxon>
        <taxon>Micrococcales</taxon>
        <taxon>Bogoriellaceae</taxon>
        <taxon>Bogoriella</taxon>
    </lineage>
</organism>
<feature type="active site" description="Acyl-thioester intermediate" evidence="7">
    <location>
        <position position="91"/>
    </location>
</feature>
<dbReference type="EMBL" id="RKHK01000001">
    <property type="protein sequence ID" value="ROR73278.1"/>
    <property type="molecule type" value="Genomic_DNA"/>
</dbReference>
<protein>
    <recommendedName>
        <fullName evidence="6">Probable acetyl-CoA acetyltransferase</fullName>
        <ecNumber evidence="2">2.3.1.9</ecNumber>
    </recommendedName>
    <alternativeName>
        <fullName evidence="5">Acetoacetyl-CoA thiolase</fullName>
    </alternativeName>
</protein>
<name>A0A3N2BDF5_9MICO</name>
<evidence type="ECO:0000259" key="9">
    <source>
        <dbReference type="Pfam" id="PF00108"/>
    </source>
</evidence>
<comment type="caution">
    <text evidence="11">The sequence shown here is derived from an EMBL/GenBank/DDBJ whole genome shotgun (WGS) entry which is preliminary data.</text>
</comment>
<feature type="domain" description="Thiolase C-terminal" evidence="10">
    <location>
        <begin position="275"/>
        <end position="394"/>
    </location>
</feature>
<dbReference type="OrthoDB" id="1402717at2"/>
<dbReference type="PIRSF" id="PIRSF000429">
    <property type="entry name" value="Ac-CoA_Ac_transf"/>
    <property type="match status" value="1"/>
</dbReference>
<dbReference type="InterPro" id="IPR016039">
    <property type="entry name" value="Thiolase-like"/>
</dbReference>
<dbReference type="PROSITE" id="PS00098">
    <property type="entry name" value="THIOLASE_1"/>
    <property type="match status" value="1"/>
</dbReference>
<evidence type="ECO:0000256" key="6">
    <source>
        <dbReference type="ARBA" id="ARBA00040529"/>
    </source>
</evidence>
<dbReference type="AlphaFoldDB" id="A0A3N2BDF5"/>
<keyword evidence="4 8" id="KW-0012">Acyltransferase</keyword>
<dbReference type="GO" id="GO:0003985">
    <property type="term" value="F:acetyl-CoA C-acetyltransferase activity"/>
    <property type="evidence" value="ECO:0007669"/>
    <property type="project" value="UniProtKB-EC"/>
</dbReference>
<gene>
    <name evidence="11" type="ORF">EDD31_1653</name>
</gene>
<dbReference type="InterPro" id="IPR002155">
    <property type="entry name" value="Thiolase"/>
</dbReference>
<dbReference type="InterPro" id="IPR020615">
    <property type="entry name" value="Thiolase_acyl_enz_int_AS"/>
</dbReference>
<dbReference type="NCBIfam" id="TIGR01930">
    <property type="entry name" value="AcCoA-C-Actrans"/>
    <property type="match status" value="1"/>
</dbReference>
<evidence type="ECO:0000256" key="4">
    <source>
        <dbReference type="ARBA" id="ARBA00023315"/>
    </source>
</evidence>
<evidence type="ECO:0000259" key="10">
    <source>
        <dbReference type="Pfam" id="PF02803"/>
    </source>
</evidence>
<feature type="domain" description="Thiolase N-terminal" evidence="9">
    <location>
        <begin position="7"/>
        <end position="266"/>
    </location>
</feature>
<dbReference type="PROSITE" id="PS00099">
    <property type="entry name" value="THIOLASE_3"/>
    <property type="match status" value="1"/>
</dbReference>
<dbReference type="Pfam" id="PF02803">
    <property type="entry name" value="Thiolase_C"/>
    <property type="match status" value="1"/>
</dbReference>
<keyword evidence="12" id="KW-1185">Reference proteome</keyword>
<evidence type="ECO:0000256" key="8">
    <source>
        <dbReference type="RuleBase" id="RU003557"/>
    </source>
</evidence>
<evidence type="ECO:0000256" key="1">
    <source>
        <dbReference type="ARBA" id="ARBA00010982"/>
    </source>
</evidence>
<dbReference type="PANTHER" id="PTHR18919">
    <property type="entry name" value="ACETYL-COA C-ACYLTRANSFERASE"/>
    <property type="match status" value="1"/>
</dbReference>
<evidence type="ECO:0000313" key="11">
    <source>
        <dbReference type="EMBL" id="ROR73278.1"/>
    </source>
</evidence>
<dbReference type="EC" id="2.3.1.9" evidence="2"/>
<feature type="active site" description="Proton acceptor" evidence="7">
    <location>
        <position position="382"/>
    </location>
</feature>
<dbReference type="PANTHER" id="PTHR18919:SF107">
    <property type="entry name" value="ACETYL-COA ACETYLTRANSFERASE, CYTOSOLIC"/>
    <property type="match status" value="1"/>
</dbReference>
<proteinExistence type="inferred from homology"/>
<accession>A0A3N2BDF5</accession>
<dbReference type="InterPro" id="IPR020610">
    <property type="entry name" value="Thiolase_AS"/>
</dbReference>
<dbReference type="CDD" id="cd00751">
    <property type="entry name" value="thiolase"/>
    <property type="match status" value="1"/>
</dbReference>
<dbReference type="InterPro" id="IPR020613">
    <property type="entry name" value="Thiolase_CS"/>
</dbReference>
<evidence type="ECO:0000256" key="3">
    <source>
        <dbReference type="ARBA" id="ARBA00022679"/>
    </source>
</evidence>
<dbReference type="InterPro" id="IPR020616">
    <property type="entry name" value="Thiolase_N"/>
</dbReference>
<evidence type="ECO:0000256" key="2">
    <source>
        <dbReference type="ARBA" id="ARBA00012705"/>
    </source>
</evidence>
<dbReference type="SUPFAM" id="SSF53901">
    <property type="entry name" value="Thiolase-like"/>
    <property type="match status" value="2"/>
</dbReference>
<evidence type="ECO:0000313" key="12">
    <source>
        <dbReference type="Proteomes" id="UP000280668"/>
    </source>
</evidence>
<feature type="active site" description="Proton acceptor" evidence="7">
    <location>
        <position position="353"/>
    </location>
</feature>
<sequence>MTTPHDVVIVSAARTPLGRFRGALATQSAVDLGVVAARTAIERSGLAAEEIDAAILGQVLQAGAGQNPARQTAVQAGVPLATPAVTVNKVCLSGLTAIIDGARLIRSGEATAVLAGGQESMTNAPHVLPGARLGLGYGDATLIDTVARDGLSDALDGRAMGLLTEEHNDGAAFVSRQEQDEIAARSHQRAAAATAAGAFDDELAEVRIPQRRGEPVVVGADEGIRADSTAEALGRLRPAFAEHGTITAGNASQITDGAAALVLTTRERAEAAGSTVLATVRAWGQVAGPDTSLQSQPSRAISAALGKEGWRPEDLDVVEINEAFAAVVAVSARELGLSHEKVNIHGGGISLGHPIGASGARLAVHAAHQLHARGGRAAVALCGGGGQGEALLLEA</sequence>
<dbReference type="RefSeq" id="WP_123303715.1">
    <property type="nucleotide sequence ID" value="NZ_RKHK01000001.1"/>
</dbReference>
<evidence type="ECO:0000256" key="7">
    <source>
        <dbReference type="PIRSR" id="PIRSR000429-1"/>
    </source>
</evidence>
<dbReference type="InterPro" id="IPR020617">
    <property type="entry name" value="Thiolase_C"/>
</dbReference>
<dbReference type="Gene3D" id="3.40.47.10">
    <property type="match status" value="1"/>
</dbReference>
<dbReference type="Proteomes" id="UP000280668">
    <property type="component" value="Unassembled WGS sequence"/>
</dbReference>
<reference evidence="11 12" key="1">
    <citation type="submission" date="2018-11" db="EMBL/GenBank/DDBJ databases">
        <title>Sequencing the genomes of 1000 actinobacteria strains.</title>
        <authorList>
            <person name="Klenk H.-P."/>
        </authorList>
    </citation>
    <scope>NUCLEOTIDE SEQUENCE [LARGE SCALE GENOMIC DNA]</scope>
    <source>
        <strain evidence="11 12">DSM 11294</strain>
    </source>
</reference>
<keyword evidence="3 8" id="KW-0808">Transferase</keyword>
<comment type="similarity">
    <text evidence="1 8">Belongs to the thiolase-like superfamily. Thiolase family.</text>
</comment>
<dbReference type="PROSITE" id="PS00737">
    <property type="entry name" value="THIOLASE_2"/>
    <property type="match status" value="1"/>
</dbReference>